<feature type="region of interest" description="Disordered" evidence="6">
    <location>
        <begin position="1"/>
        <end position="68"/>
    </location>
</feature>
<gene>
    <name evidence="8" type="ORF">Csa_1G257340</name>
</gene>
<dbReference type="InterPro" id="IPR003890">
    <property type="entry name" value="MIF4G-like_typ-3"/>
</dbReference>
<organism evidence="8 9">
    <name type="scientific">Cucumis sativus</name>
    <name type="common">Cucumber</name>
    <dbReference type="NCBI Taxonomy" id="3659"/>
    <lineage>
        <taxon>Eukaryota</taxon>
        <taxon>Viridiplantae</taxon>
        <taxon>Streptophyta</taxon>
        <taxon>Embryophyta</taxon>
        <taxon>Tracheophyta</taxon>
        <taxon>Spermatophyta</taxon>
        <taxon>Magnoliopsida</taxon>
        <taxon>eudicotyledons</taxon>
        <taxon>Gunneridae</taxon>
        <taxon>Pentapetalae</taxon>
        <taxon>rosids</taxon>
        <taxon>fabids</taxon>
        <taxon>Cucurbitales</taxon>
        <taxon>Cucurbitaceae</taxon>
        <taxon>Benincaseae</taxon>
        <taxon>Cucumis</taxon>
    </lineage>
</organism>
<evidence type="ECO:0000256" key="1">
    <source>
        <dbReference type="ARBA" id="ARBA00005775"/>
    </source>
</evidence>
<evidence type="ECO:0000256" key="4">
    <source>
        <dbReference type="ARBA" id="ARBA00022917"/>
    </source>
</evidence>
<dbReference type="KEGG" id="csv:101207520"/>
<evidence type="ECO:0000313" key="9">
    <source>
        <dbReference type="Proteomes" id="UP000029981"/>
    </source>
</evidence>
<reference evidence="8 9" key="3">
    <citation type="journal article" date="2010" name="BMC Genomics">
        <title>Transcriptome sequencing and comparative analysis of cucumber flowers with different sex types.</title>
        <authorList>
            <person name="Guo S."/>
            <person name="Zheng Y."/>
            <person name="Joung J.G."/>
            <person name="Liu S."/>
            <person name="Zhang Z."/>
            <person name="Crasta O.R."/>
            <person name="Sobral B.W."/>
            <person name="Xu Y."/>
            <person name="Huang S."/>
            <person name="Fei Z."/>
        </authorList>
    </citation>
    <scope>NUCLEOTIDE SEQUENCE [LARGE SCALE GENOMIC DNA]</scope>
    <source>
        <strain evidence="9">cv. 9930</strain>
    </source>
</reference>
<keyword evidence="3" id="KW-0810">Translation regulation</keyword>
<dbReference type="SUPFAM" id="SSF48371">
    <property type="entry name" value="ARM repeat"/>
    <property type="match status" value="2"/>
</dbReference>
<dbReference type="STRING" id="3659.A0A0A0LWG6"/>
<reference evidence="8 9" key="4">
    <citation type="journal article" date="2011" name="BMC Genomics">
        <title>RNA-Seq improves annotation of protein-coding genes in the cucumber genome.</title>
        <authorList>
            <person name="Li Z."/>
            <person name="Zhang Z."/>
            <person name="Yan P."/>
            <person name="Huang S."/>
            <person name="Fei Z."/>
            <person name="Lin K."/>
        </authorList>
    </citation>
    <scope>NUCLEOTIDE SEQUENCE [LARGE SCALE GENOMIC DNA]</scope>
    <source>
        <strain evidence="9">cv. 9930</strain>
    </source>
</reference>
<dbReference type="PROSITE" id="PS51366">
    <property type="entry name" value="MI"/>
    <property type="match status" value="1"/>
</dbReference>
<dbReference type="SMART" id="SM00544">
    <property type="entry name" value="MA3"/>
    <property type="match status" value="1"/>
</dbReference>
<proteinExistence type="inferred from homology"/>
<evidence type="ECO:0000256" key="5">
    <source>
        <dbReference type="ARBA" id="ARBA00057610"/>
    </source>
</evidence>
<dbReference type="GO" id="GO:0003743">
    <property type="term" value="F:translation initiation factor activity"/>
    <property type="evidence" value="ECO:0000318"/>
    <property type="project" value="GO_Central"/>
</dbReference>
<dbReference type="EMBL" id="CM002922">
    <property type="protein sequence ID" value="KGN65177.1"/>
    <property type="molecule type" value="Genomic_DNA"/>
</dbReference>
<dbReference type="GO" id="GO:0006417">
    <property type="term" value="P:regulation of translation"/>
    <property type="evidence" value="ECO:0007669"/>
    <property type="project" value="UniProtKB-KW"/>
</dbReference>
<sequence length="799" mass="88411">MQKGDQTVLSLRPGGGRPRLLGPRFDLSSSSSSSSSFAFGSFSPDLPTLRPHAASASSASFSVKGGDSRFEGRERVRYTRDQLLQLREGVEVPDDILKLKREIEVEIFGEEQSWSRGESNQLNQSQNRYSEPDNRDWRGRSAQFSPSGEERSRETNRDRDFGGHFDSRQQDANNLNRQDSHSSWTRTTSNQGGAPPTLIKAEVPWSARRGNLSDKDRVLKTVKGILNKLTPEKFDLLKGQLIDSGITSADILKDVISLIFDKAVLEPTFCPMYAQLCSDLNQKLPQFPSDEPGGREITFKRVLLNICQEAFEGADKLREEVRQMTAPEQEGERRDKDRLVKLRTLGNIRLIGELLKQKMVPEKIVHHIVQELLGPDNKTCPAEENVEAICQFFNTIGKQLDENTKSRRINDMYFGRLKELTTHTQLAPRLKFMLRDVLDLRANNWVPRREEVKAKTITEIHSEAEKNLGLRPGATVTIRNSRVTSGSAGNTSPGGFPINRPGFGGMMPGMPGTRKMPGMPGMDNDNWEVPRARSITRGADGSGIQYAGRGQPLVGKAPTLNARLLPQGTGGLINNKTSALLQGQGAGGSTARPVNFGHGLEPAGQVHKPITAVTVTPLAERPQAPVASLKQDDLKKKTLSLLEEYFSIRFLDEALQCVEELMSPAYHPEVVKEAISLALEESPPCVEAVVKFLDYLFSKKVFTTSDIETGCLGYASMLHDAGIDLPKAPINFGEIIGKLVLSRCLDFQVVKEAIKKVEDDRFRKDVFDGVLQTISSNVSGRGLLDSLASDIEDCRSLAY</sequence>
<accession>A0A0A0LWG6</accession>
<comment type="similarity">
    <text evidence="1">Belongs to the eukaryotic initiation factor 4G family.</text>
</comment>
<reference evidence="8 9" key="2">
    <citation type="journal article" date="2009" name="PLoS ONE">
        <title>An integrated genetic and cytogenetic map of the cucumber genome.</title>
        <authorList>
            <person name="Ren Y."/>
            <person name="Zhang Z."/>
            <person name="Liu J."/>
            <person name="Staub J.E."/>
            <person name="Han Y."/>
            <person name="Cheng Z."/>
            <person name="Li X."/>
            <person name="Lu J."/>
            <person name="Miao H."/>
            <person name="Kang H."/>
            <person name="Xie B."/>
            <person name="Gu X."/>
            <person name="Wang X."/>
            <person name="Du Y."/>
            <person name="Jin W."/>
            <person name="Huang S."/>
        </authorList>
    </citation>
    <scope>NUCLEOTIDE SEQUENCE [LARGE SCALE GENOMIC DNA]</scope>
    <source>
        <strain evidence="9">cv. 9930</strain>
    </source>
</reference>
<keyword evidence="4" id="KW-0648">Protein biosynthesis</keyword>
<dbReference type="FunFam" id="1.25.40.180:FF:000027">
    <property type="entry name" value="Eukaryotic translation initiation factor isoform 4G-2"/>
    <property type="match status" value="1"/>
</dbReference>
<dbReference type="Proteomes" id="UP000029981">
    <property type="component" value="Chromosome 1"/>
</dbReference>
<evidence type="ECO:0000259" key="7">
    <source>
        <dbReference type="PROSITE" id="PS51366"/>
    </source>
</evidence>
<dbReference type="InterPro" id="IPR016024">
    <property type="entry name" value="ARM-type_fold"/>
</dbReference>
<dbReference type="GO" id="GO:0003729">
    <property type="term" value="F:mRNA binding"/>
    <property type="evidence" value="ECO:0000318"/>
    <property type="project" value="GO_Central"/>
</dbReference>
<reference evidence="8 9" key="1">
    <citation type="journal article" date="2009" name="Nat. Genet.">
        <title>The genome of the cucumber, Cucumis sativus L.</title>
        <authorList>
            <person name="Huang S."/>
            <person name="Li R."/>
            <person name="Zhang Z."/>
            <person name="Li L."/>
            <person name="Gu X."/>
            <person name="Fan W."/>
            <person name="Lucas W.J."/>
            <person name="Wang X."/>
            <person name="Xie B."/>
            <person name="Ni P."/>
            <person name="Ren Y."/>
            <person name="Zhu H."/>
            <person name="Li J."/>
            <person name="Lin K."/>
            <person name="Jin W."/>
            <person name="Fei Z."/>
            <person name="Li G."/>
            <person name="Staub J."/>
            <person name="Kilian A."/>
            <person name="van der Vossen E.A."/>
            <person name="Wu Y."/>
            <person name="Guo J."/>
            <person name="He J."/>
            <person name="Jia Z."/>
            <person name="Ren Y."/>
            <person name="Tian G."/>
            <person name="Lu Y."/>
            <person name="Ruan J."/>
            <person name="Qian W."/>
            <person name="Wang M."/>
            <person name="Huang Q."/>
            <person name="Li B."/>
            <person name="Xuan Z."/>
            <person name="Cao J."/>
            <person name="Asan"/>
            <person name="Wu Z."/>
            <person name="Zhang J."/>
            <person name="Cai Q."/>
            <person name="Bai Y."/>
            <person name="Zhao B."/>
            <person name="Han Y."/>
            <person name="Li Y."/>
            <person name="Li X."/>
            <person name="Wang S."/>
            <person name="Shi Q."/>
            <person name="Liu S."/>
            <person name="Cho W.K."/>
            <person name="Kim J.Y."/>
            <person name="Xu Y."/>
            <person name="Heller-Uszynska K."/>
            <person name="Miao H."/>
            <person name="Cheng Z."/>
            <person name="Zhang S."/>
            <person name="Wu J."/>
            <person name="Yang Y."/>
            <person name="Kang H."/>
            <person name="Li M."/>
            <person name="Liang H."/>
            <person name="Ren X."/>
            <person name="Shi Z."/>
            <person name="Wen M."/>
            <person name="Jian M."/>
            <person name="Yang H."/>
            <person name="Zhang G."/>
            <person name="Yang Z."/>
            <person name="Chen R."/>
            <person name="Liu S."/>
            <person name="Li J."/>
            <person name="Ma L."/>
            <person name="Liu H."/>
            <person name="Zhou Y."/>
            <person name="Zhao J."/>
            <person name="Fang X."/>
            <person name="Li G."/>
            <person name="Fang L."/>
            <person name="Li Y."/>
            <person name="Liu D."/>
            <person name="Zheng H."/>
            <person name="Zhang Y."/>
            <person name="Qin N."/>
            <person name="Li Z."/>
            <person name="Yang G."/>
            <person name="Yang S."/>
            <person name="Bolund L."/>
            <person name="Kristiansen K."/>
            <person name="Zheng H."/>
            <person name="Li S."/>
            <person name="Zhang X."/>
            <person name="Yang H."/>
            <person name="Wang J."/>
            <person name="Sun R."/>
            <person name="Zhang B."/>
            <person name="Jiang S."/>
            <person name="Wang J."/>
            <person name="Du Y."/>
            <person name="Li S."/>
        </authorList>
    </citation>
    <scope>NUCLEOTIDE SEQUENCE [LARGE SCALE GENOMIC DNA]</scope>
    <source>
        <strain evidence="9">cv. 9930</strain>
    </source>
</reference>
<dbReference type="Pfam" id="PF02854">
    <property type="entry name" value="MIF4G"/>
    <property type="match status" value="1"/>
</dbReference>
<dbReference type="SMART" id="SM00543">
    <property type="entry name" value="MIF4G"/>
    <property type="match status" value="1"/>
</dbReference>
<dbReference type="OMA" id="MEKDHQP"/>
<dbReference type="AlphaFoldDB" id="A0A0A0LWG6"/>
<keyword evidence="2" id="KW-0396">Initiation factor</keyword>
<feature type="compositionally biased region" description="Polar residues" evidence="6">
    <location>
        <begin position="482"/>
        <end position="493"/>
    </location>
</feature>
<dbReference type="PANTHER" id="PTHR23253">
    <property type="entry name" value="EUKARYOTIC TRANSLATION INITIATION FACTOR 4 GAMMA"/>
    <property type="match status" value="1"/>
</dbReference>
<dbReference type="Gramene" id="KGN65177">
    <property type="protein sequence ID" value="KGN65177"/>
    <property type="gene ID" value="Csa_1G257340"/>
</dbReference>
<feature type="domain" description="MI" evidence="7">
    <location>
        <begin position="633"/>
        <end position="755"/>
    </location>
</feature>
<feature type="region of interest" description="Disordered" evidence="6">
    <location>
        <begin position="111"/>
        <end position="198"/>
    </location>
</feature>
<comment type="function">
    <text evidence="5">Plays a role in the accumulation of some potyvirus during viral infection.</text>
</comment>
<dbReference type="GO" id="GO:0016281">
    <property type="term" value="C:eukaryotic translation initiation factor 4F complex"/>
    <property type="evidence" value="ECO:0000318"/>
    <property type="project" value="GO_Central"/>
</dbReference>
<feature type="compositionally biased region" description="Basic and acidic residues" evidence="6">
    <location>
        <begin position="148"/>
        <end position="169"/>
    </location>
</feature>
<dbReference type="eggNOG" id="KOG0401">
    <property type="taxonomic scope" value="Eukaryota"/>
</dbReference>
<feature type="compositionally biased region" description="Polar residues" evidence="6">
    <location>
        <begin position="112"/>
        <end position="129"/>
    </location>
</feature>
<protein>
    <recommendedName>
        <fullName evidence="7">MI domain-containing protein</fullName>
    </recommendedName>
</protein>
<dbReference type="PANTHER" id="PTHR23253:SF53">
    <property type="entry name" value="EUKARYOTIC TRANSLATION INITIATION FACTOR ISOFORM 4G-1"/>
    <property type="match status" value="1"/>
</dbReference>
<feature type="compositionally biased region" description="Polar residues" evidence="6">
    <location>
        <begin position="170"/>
        <end position="192"/>
    </location>
</feature>
<feature type="region of interest" description="Disordered" evidence="6">
    <location>
        <begin position="482"/>
        <end position="502"/>
    </location>
</feature>
<name>A0A0A0LWG6_CUCSA</name>
<feature type="compositionally biased region" description="Low complexity" evidence="6">
    <location>
        <begin position="18"/>
        <end position="43"/>
    </location>
</feature>
<dbReference type="Gene3D" id="1.25.40.180">
    <property type="match status" value="2"/>
</dbReference>
<dbReference type="InterPro" id="IPR003891">
    <property type="entry name" value="Initiation_fac_eIF4g_MI"/>
</dbReference>
<feature type="compositionally biased region" description="Basic and acidic residues" evidence="6">
    <location>
        <begin position="130"/>
        <end position="139"/>
    </location>
</feature>
<dbReference type="GO" id="GO:0006413">
    <property type="term" value="P:translational initiation"/>
    <property type="evidence" value="ECO:0000318"/>
    <property type="project" value="GO_Central"/>
</dbReference>
<evidence type="ECO:0000256" key="3">
    <source>
        <dbReference type="ARBA" id="ARBA00022845"/>
    </source>
</evidence>
<evidence type="ECO:0000313" key="8">
    <source>
        <dbReference type="EMBL" id="KGN65177.1"/>
    </source>
</evidence>
<keyword evidence="9" id="KW-1185">Reference proteome</keyword>
<evidence type="ECO:0000256" key="6">
    <source>
        <dbReference type="SAM" id="MobiDB-lite"/>
    </source>
</evidence>
<dbReference type="Pfam" id="PF02847">
    <property type="entry name" value="MA3"/>
    <property type="match status" value="1"/>
</dbReference>
<dbReference type="OrthoDB" id="514777at2759"/>
<evidence type="ECO:0000256" key="2">
    <source>
        <dbReference type="ARBA" id="ARBA00022540"/>
    </source>
</evidence>